<keyword evidence="3" id="KW-1185">Reference proteome</keyword>
<keyword evidence="1" id="KW-0812">Transmembrane</keyword>
<proteinExistence type="predicted"/>
<evidence type="ECO:0000313" key="3">
    <source>
        <dbReference type="Proteomes" id="UP001219934"/>
    </source>
</evidence>
<dbReference type="AlphaFoldDB" id="A0AAD6A7S1"/>
<dbReference type="Proteomes" id="UP001219934">
    <property type="component" value="Unassembled WGS sequence"/>
</dbReference>
<evidence type="ECO:0000256" key="1">
    <source>
        <dbReference type="SAM" id="Phobius"/>
    </source>
</evidence>
<dbReference type="EMBL" id="JAPTMU010000252">
    <property type="protein sequence ID" value="KAJ4919802.1"/>
    <property type="molecule type" value="Genomic_DNA"/>
</dbReference>
<keyword evidence="1" id="KW-0472">Membrane</keyword>
<name>A0AAD6A7S1_9TELE</name>
<sequence length="69" mass="7650">ISPLLRNPIKLQKKVTFPFSAMTHGKRLLSVTVHFFPVLSGACGLILLHYRGADSEGITRTNSILRPCM</sequence>
<keyword evidence="1" id="KW-1133">Transmembrane helix</keyword>
<feature type="non-terminal residue" evidence="2">
    <location>
        <position position="1"/>
    </location>
</feature>
<evidence type="ECO:0000313" key="2">
    <source>
        <dbReference type="EMBL" id="KAJ4919802.1"/>
    </source>
</evidence>
<organism evidence="2 3">
    <name type="scientific">Pogonophryne albipinna</name>
    <dbReference type="NCBI Taxonomy" id="1090488"/>
    <lineage>
        <taxon>Eukaryota</taxon>
        <taxon>Metazoa</taxon>
        <taxon>Chordata</taxon>
        <taxon>Craniata</taxon>
        <taxon>Vertebrata</taxon>
        <taxon>Euteleostomi</taxon>
        <taxon>Actinopterygii</taxon>
        <taxon>Neopterygii</taxon>
        <taxon>Teleostei</taxon>
        <taxon>Neoteleostei</taxon>
        <taxon>Acanthomorphata</taxon>
        <taxon>Eupercaria</taxon>
        <taxon>Perciformes</taxon>
        <taxon>Notothenioidei</taxon>
        <taxon>Pogonophryne</taxon>
    </lineage>
</organism>
<gene>
    <name evidence="2" type="ORF">JOQ06_014238</name>
</gene>
<feature type="non-terminal residue" evidence="2">
    <location>
        <position position="69"/>
    </location>
</feature>
<feature type="transmembrane region" description="Helical" evidence="1">
    <location>
        <begin position="28"/>
        <end position="50"/>
    </location>
</feature>
<comment type="caution">
    <text evidence="2">The sequence shown here is derived from an EMBL/GenBank/DDBJ whole genome shotgun (WGS) entry which is preliminary data.</text>
</comment>
<accession>A0AAD6A7S1</accession>
<reference evidence="2" key="1">
    <citation type="submission" date="2022-11" db="EMBL/GenBank/DDBJ databases">
        <title>Chromosome-level genome of Pogonophryne albipinna.</title>
        <authorList>
            <person name="Jo E."/>
        </authorList>
    </citation>
    <scope>NUCLEOTIDE SEQUENCE</scope>
    <source>
        <strain evidence="2">SGF0006</strain>
        <tissue evidence="2">Muscle</tissue>
    </source>
</reference>
<protein>
    <submittedName>
        <fullName evidence="2">Uncharacterized protein</fullName>
    </submittedName>
</protein>